<reference evidence="2" key="1">
    <citation type="submission" date="2020-02" db="EMBL/GenBank/DDBJ databases">
        <authorList>
            <person name="Meier V. D."/>
        </authorList>
    </citation>
    <scope>NUCLEOTIDE SEQUENCE</scope>
    <source>
        <strain evidence="2">AVDCRST_MAG27</strain>
    </source>
</reference>
<feature type="compositionally biased region" description="Basic residues" evidence="1">
    <location>
        <begin position="238"/>
        <end position="268"/>
    </location>
</feature>
<sequence length="423" mass="45451">AHRDPDAWHPRRRPALHRPGARPCRPRPRCPARRACPVRGANHRTRPALRAPSRRIPGHDGHAGRQDRPRRRTGRPRPAEAHAAGTPDDAPAAERRARGRAGLRPGPDPAPSEVARCAASGRGPRLPLRAGLTGAGAHPDLGLPEPAAALRLARPAQPRESPAAASWGAGLLRGQHPRMAGGGTRTQRPPPPATILRHALRLQPACRPGSAGLGEGCPRQRLLVPGRSRLASTGGARRLPRRRRAAGLCRLRQHARTRSTAHDRHGHRGAGQERQARPARPRRRCAGGGGAAAACPSPRRGAARPAVPSRIGGDPSWRRRHDGGLAPRRQAMRDPALLRGSALLGQARRGAWRRPTLNQSEDAVAGPSCGRHRRDGGRAHAPARPASRRPHPRRGRGCGRDGLSREQGLAHRRRGWAGTTLRV</sequence>
<feature type="compositionally biased region" description="Basic and acidic residues" evidence="1">
    <location>
        <begin position="57"/>
        <end position="67"/>
    </location>
</feature>
<feature type="non-terminal residue" evidence="2">
    <location>
        <position position="423"/>
    </location>
</feature>
<protein>
    <submittedName>
        <fullName evidence="2">UDP-glucose:sterol glucosyltransferase</fullName>
    </submittedName>
</protein>
<proteinExistence type="predicted"/>
<accession>A0A6J4JVT1</accession>
<feature type="non-terminal residue" evidence="2">
    <location>
        <position position="1"/>
    </location>
</feature>
<feature type="compositionally biased region" description="Basic residues" evidence="1">
    <location>
        <begin position="386"/>
        <end position="397"/>
    </location>
</feature>
<feature type="compositionally biased region" description="Basic residues" evidence="1">
    <location>
        <begin position="10"/>
        <end position="32"/>
    </location>
</feature>
<name>A0A6J4JVT1_9PROT</name>
<feature type="compositionally biased region" description="Low complexity" evidence="1">
    <location>
        <begin position="292"/>
        <end position="310"/>
    </location>
</feature>
<feature type="region of interest" description="Disordered" evidence="1">
    <location>
        <begin position="349"/>
        <end position="423"/>
    </location>
</feature>
<organism evidence="2">
    <name type="scientific">uncultured Craurococcus sp</name>
    <dbReference type="NCBI Taxonomy" id="1135998"/>
    <lineage>
        <taxon>Bacteria</taxon>
        <taxon>Pseudomonadati</taxon>
        <taxon>Pseudomonadota</taxon>
        <taxon>Alphaproteobacteria</taxon>
        <taxon>Acetobacterales</taxon>
        <taxon>Acetobacteraceae</taxon>
        <taxon>Craurococcus</taxon>
        <taxon>environmental samples</taxon>
    </lineage>
</organism>
<dbReference type="AlphaFoldDB" id="A0A6J4JVT1"/>
<gene>
    <name evidence="2" type="ORF">AVDCRST_MAG27-4514</name>
</gene>
<feature type="region of interest" description="Disordered" evidence="1">
    <location>
        <begin position="1"/>
        <end position="140"/>
    </location>
</feature>
<evidence type="ECO:0000256" key="1">
    <source>
        <dbReference type="SAM" id="MobiDB-lite"/>
    </source>
</evidence>
<dbReference type="EMBL" id="CADCTD010000187">
    <property type="protein sequence ID" value="CAA9288824.1"/>
    <property type="molecule type" value="Genomic_DNA"/>
</dbReference>
<dbReference type="GO" id="GO:0016740">
    <property type="term" value="F:transferase activity"/>
    <property type="evidence" value="ECO:0007669"/>
    <property type="project" value="UniProtKB-KW"/>
</dbReference>
<feature type="region of interest" description="Disordered" evidence="1">
    <location>
        <begin position="224"/>
        <end position="334"/>
    </location>
</feature>
<keyword evidence="2" id="KW-0808">Transferase</keyword>
<evidence type="ECO:0000313" key="2">
    <source>
        <dbReference type="EMBL" id="CAA9288824.1"/>
    </source>
</evidence>